<organism evidence="1 2">
    <name type="scientific">Hymenobacter lutimineralis</name>
    <dbReference type="NCBI Taxonomy" id="2606448"/>
    <lineage>
        <taxon>Bacteria</taxon>
        <taxon>Pseudomonadati</taxon>
        <taxon>Bacteroidota</taxon>
        <taxon>Cytophagia</taxon>
        <taxon>Cytophagales</taxon>
        <taxon>Hymenobacteraceae</taxon>
        <taxon>Hymenobacter</taxon>
    </lineage>
</organism>
<comment type="caution">
    <text evidence="1">The sequence shown here is derived from an EMBL/GenBank/DDBJ whole genome shotgun (WGS) entry which is preliminary data.</text>
</comment>
<dbReference type="RefSeq" id="WP_149071215.1">
    <property type="nucleotide sequence ID" value="NZ_VTHL01000011.1"/>
</dbReference>
<sequence length="178" mass="20029">MLLKPWSYFGLCRNVLVSVLLGLVACEPVPGTVILQDDFEQAGAAVPRPPEISSESAHSGSFSYKVALASAYGPSWQATWDAAGQPKKLRVKAWLNLPGNRQKTAVVVEVSRNGATRYWRTLSVNEVVKRFHQWELVWKTFVLPRDMGPDDTIKVYLWQAGERQILYVDDWTIEKVAP</sequence>
<dbReference type="EMBL" id="VTHL01000011">
    <property type="protein sequence ID" value="TYZ08890.1"/>
    <property type="molecule type" value="Genomic_DNA"/>
</dbReference>
<dbReference type="Proteomes" id="UP000322791">
    <property type="component" value="Unassembled WGS sequence"/>
</dbReference>
<evidence type="ECO:0000313" key="1">
    <source>
        <dbReference type="EMBL" id="TYZ08890.1"/>
    </source>
</evidence>
<evidence type="ECO:0000313" key="2">
    <source>
        <dbReference type="Proteomes" id="UP000322791"/>
    </source>
</evidence>
<keyword evidence="2" id="KW-1185">Reference proteome</keyword>
<accession>A0A5D6V0E6</accession>
<name>A0A5D6V0E6_9BACT</name>
<protein>
    <recommendedName>
        <fullName evidence="3">CBM-cenC domain-containing protein</fullName>
    </recommendedName>
</protein>
<reference evidence="1 2" key="1">
    <citation type="submission" date="2019-08" db="EMBL/GenBank/DDBJ databases">
        <authorList>
            <person name="Seo M.-J."/>
        </authorList>
    </citation>
    <scope>NUCLEOTIDE SEQUENCE [LARGE SCALE GENOMIC DNA]</scope>
    <source>
        <strain evidence="1 2">KIGAM108</strain>
    </source>
</reference>
<evidence type="ECO:0008006" key="3">
    <source>
        <dbReference type="Google" id="ProtNLM"/>
    </source>
</evidence>
<proteinExistence type="predicted"/>
<dbReference type="PROSITE" id="PS51257">
    <property type="entry name" value="PROKAR_LIPOPROTEIN"/>
    <property type="match status" value="1"/>
</dbReference>
<dbReference type="AlphaFoldDB" id="A0A5D6V0E6"/>
<gene>
    <name evidence="1" type="ORF">FY528_11790</name>
</gene>
<dbReference type="Gene3D" id="2.60.120.260">
    <property type="entry name" value="Galactose-binding domain-like"/>
    <property type="match status" value="1"/>
</dbReference>